<accession>A0A024E4I1</accession>
<evidence type="ECO:0000256" key="2">
    <source>
        <dbReference type="ARBA" id="ARBA00023444"/>
    </source>
</evidence>
<evidence type="ECO:0000259" key="8">
    <source>
        <dbReference type="Pfam" id="PF17805"/>
    </source>
</evidence>
<comment type="function">
    <text evidence="6">Involved in heme d1 biosynthesis. Catalyzes the decarboxylation of siroheme into didecarboxysiroheme.</text>
</comment>
<dbReference type="InterPro" id="IPR040523">
    <property type="entry name" value="AsnC_trans_reg2"/>
</dbReference>
<proteinExistence type="inferred from homology"/>
<comment type="subunit">
    <text evidence="4">Probably forms a complex composed of NirD, NirL, NirG and NirH. All proteins are required for the total conversion of siroheme to didecarboxysiroheme.</text>
</comment>
<comment type="catalytic activity">
    <reaction evidence="7">
        <text>siroheme + 2 H(+) = 12,18-didecarboxysiroheme + 2 CO2</text>
        <dbReference type="Rhea" id="RHEA:19093"/>
        <dbReference type="ChEBI" id="CHEBI:15378"/>
        <dbReference type="ChEBI" id="CHEBI:16526"/>
        <dbReference type="ChEBI" id="CHEBI:60052"/>
        <dbReference type="ChEBI" id="CHEBI:140497"/>
        <dbReference type="EC" id="4.1.1.111"/>
    </reaction>
</comment>
<organism evidence="10 11">
    <name type="scientific">Pseudomonas mandelii JR-1</name>
    <dbReference type="NCBI Taxonomy" id="1147786"/>
    <lineage>
        <taxon>Bacteria</taxon>
        <taxon>Pseudomonadati</taxon>
        <taxon>Pseudomonadota</taxon>
        <taxon>Gammaproteobacteria</taxon>
        <taxon>Pseudomonadales</taxon>
        <taxon>Pseudomonadaceae</taxon>
        <taxon>Pseudomonas</taxon>
    </lineage>
</organism>
<comment type="similarity">
    <text evidence="3">Belongs to the Ahb/Nir family.</text>
</comment>
<evidence type="ECO:0000256" key="6">
    <source>
        <dbReference type="ARBA" id="ARBA00045291"/>
    </source>
</evidence>
<dbReference type="Pfam" id="PF22451">
    <property type="entry name" value="NirdL-like_HTH"/>
    <property type="match status" value="1"/>
</dbReference>
<dbReference type="Pfam" id="PF17805">
    <property type="entry name" value="AsnC_trans_reg2"/>
    <property type="match status" value="1"/>
</dbReference>
<dbReference type="GO" id="GO:0016829">
    <property type="term" value="F:lyase activity"/>
    <property type="evidence" value="ECO:0007669"/>
    <property type="project" value="UniProtKB-KW"/>
</dbReference>
<protein>
    <recommendedName>
        <fullName evidence="5">siroheme decarboxylase</fullName>
        <ecNumber evidence="5">4.1.1.111</ecNumber>
    </recommendedName>
</protein>
<comment type="pathway">
    <text evidence="2">Porphyrin-containing compound metabolism.</text>
</comment>
<dbReference type="AlphaFoldDB" id="A0A024E4I1"/>
<evidence type="ECO:0000259" key="9">
    <source>
        <dbReference type="Pfam" id="PF22451"/>
    </source>
</evidence>
<dbReference type="InterPro" id="IPR050684">
    <property type="entry name" value="HTH-Siroheme_Decarb"/>
</dbReference>
<evidence type="ECO:0000256" key="7">
    <source>
        <dbReference type="ARBA" id="ARBA00048470"/>
    </source>
</evidence>
<dbReference type="OrthoDB" id="5568033at2"/>
<evidence type="ECO:0000256" key="5">
    <source>
        <dbReference type="ARBA" id="ARBA00023471"/>
    </source>
</evidence>
<feature type="domain" description="Siroheme decarboxylase NirL-like HTH" evidence="9">
    <location>
        <begin position="17"/>
        <end position="56"/>
    </location>
</feature>
<dbReference type="EMBL" id="CP005960">
    <property type="protein sequence ID" value="AHZ67541.1"/>
    <property type="molecule type" value="Genomic_DNA"/>
</dbReference>
<evidence type="ECO:0000256" key="3">
    <source>
        <dbReference type="ARBA" id="ARBA00023457"/>
    </source>
</evidence>
<evidence type="ECO:0000313" key="10">
    <source>
        <dbReference type="EMBL" id="AHZ67541.1"/>
    </source>
</evidence>
<dbReference type="RefSeq" id="WP_010460165.1">
    <property type="nucleotide sequence ID" value="NZ_CP005960.1"/>
</dbReference>
<dbReference type="PANTHER" id="PTHR43413:SF1">
    <property type="entry name" value="SIROHEME DECARBOXYLASE NIRL SUBUNIT"/>
    <property type="match status" value="1"/>
</dbReference>
<dbReference type="InterPro" id="IPR053953">
    <property type="entry name" value="NirdL-like_HTH"/>
</dbReference>
<dbReference type="Gene3D" id="3.30.70.3460">
    <property type="match status" value="1"/>
</dbReference>
<dbReference type="HOGENOM" id="CLU_112007_0_1_6"/>
<sequence length="171" mass="19471">MTPGLNPKQALALRRHLEGGLPLVSRPYQALAERLNADENQVLEQMRQWSEQGLFRRIGLVLHHRALGFTANAMLVLDIPDALIDEVGQRLGRAPGINLCYQRPRRLPQWRYNLFCMVHGRQREQVEAQIQALLEEHLLSDLPHQLLFSTQVFKQCGGRFAPSRTGVPTHG</sequence>
<dbReference type="Proteomes" id="UP000026913">
    <property type="component" value="Chromosome"/>
</dbReference>
<keyword evidence="1" id="KW-0456">Lyase</keyword>
<dbReference type="PANTHER" id="PTHR43413">
    <property type="entry name" value="TRANSCRIPTIONAL REGULATOR, ASNC FAMILY"/>
    <property type="match status" value="1"/>
</dbReference>
<evidence type="ECO:0000313" key="11">
    <source>
        <dbReference type="Proteomes" id="UP000026913"/>
    </source>
</evidence>
<dbReference type="KEGG" id="pman:OU5_0462"/>
<evidence type="ECO:0000256" key="4">
    <source>
        <dbReference type="ARBA" id="ARBA00023465"/>
    </source>
</evidence>
<reference evidence="10 11" key="1">
    <citation type="journal article" date="2012" name="J. Bacteriol.">
        <title>Genome sequence of cold-adapted Pseudomonas mandelii strain JR-1.</title>
        <authorList>
            <person name="Jang S.H."/>
            <person name="Kim J."/>
            <person name="Kim J."/>
            <person name="Hong S."/>
            <person name="Lee C."/>
        </authorList>
    </citation>
    <scope>NUCLEOTIDE SEQUENCE [LARGE SCALE GENOMIC DNA]</scope>
    <source>
        <strain evidence="10 11">JR-1</strain>
    </source>
</reference>
<name>A0A024E4I1_9PSED</name>
<dbReference type="EC" id="4.1.1.111" evidence="5"/>
<evidence type="ECO:0000256" key="1">
    <source>
        <dbReference type="ARBA" id="ARBA00023239"/>
    </source>
</evidence>
<gene>
    <name evidence="10" type="primary">nirL</name>
    <name evidence="10" type="ORF">OU5_0462</name>
</gene>
<feature type="domain" description="Siroheme decarboxylase AsnC-like ligand binding" evidence="8">
    <location>
        <begin position="67"/>
        <end position="154"/>
    </location>
</feature>